<dbReference type="InterPro" id="IPR002541">
    <property type="entry name" value="Cyt_c_assembly"/>
</dbReference>
<protein>
    <recommendedName>
        <fullName evidence="7">Cytochrome c assembly protein domain-containing protein</fullName>
    </recommendedName>
</protein>
<evidence type="ECO:0000313" key="9">
    <source>
        <dbReference type="Proteomes" id="UP000321386"/>
    </source>
</evidence>
<keyword evidence="3" id="KW-0201">Cytochrome c-type biogenesis</keyword>
<feature type="transmembrane region" description="Helical" evidence="6">
    <location>
        <begin position="343"/>
        <end position="364"/>
    </location>
</feature>
<comment type="caution">
    <text evidence="8">The sequence shown here is derived from an EMBL/GenBank/DDBJ whole genome shotgun (WGS) entry which is preliminary data.</text>
</comment>
<dbReference type="NCBIfam" id="TIGR03144">
    <property type="entry name" value="cytochr_II_ccsB"/>
    <property type="match status" value="1"/>
</dbReference>
<feature type="transmembrane region" description="Helical" evidence="6">
    <location>
        <begin position="313"/>
        <end position="331"/>
    </location>
</feature>
<evidence type="ECO:0000256" key="1">
    <source>
        <dbReference type="ARBA" id="ARBA00004141"/>
    </source>
</evidence>
<feature type="transmembrane region" description="Helical" evidence="6">
    <location>
        <begin position="6"/>
        <end position="30"/>
    </location>
</feature>
<comment type="subcellular location">
    <subcellularLocation>
        <location evidence="1">Membrane</location>
        <topology evidence="1">Multi-pass membrane protein</topology>
    </subcellularLocation>
</comment>
<keyword evidence="5 6" id="KW-0472">Membrane</keyword>
<gene>
    <name evidence="8" type="ORF">CPE01_27150</name>
</gene>
<dbReference type="RefSeq" id="WP_146807367.1">
    <property type="nucleotide sequence ID" value="NZ_BJUA01000015.1"/>
</dbReference>
<feature type="transmembrane region" description="Helical" evidence="6">
    <location>
        <begin position="138"/>
        <end position="158"/>
    </location>
</feature>
<sequence length="372" mass="39314">MNTGDLSTLLVWAAATAFTIALIAYTVDLARLADNAQRREGADADAAGAAAVQDRANVPATAGVGAGAGSSARVSSPLSGSATGGGSVSAVAGSAAEAAPGRSPRAEGIARSTTYLGSALLFVAIVLRGVAAGRWPTANMYEFTLVGVFVATTVLAIVQRRRVIAFLGVVVMGIAVTALVVALESFFVRADAVRPALQNYWLVLHVGVAIIATGIFTVAFATAVLQVLRHGRETGRSHLDHPWKSADGLRQAFSGLAVTGPRFRWLEQVPDARRLEALSFRLNAVAFVLWTLTLIGGAIWAEDAWGRYWNWDSKEVGTFVAWVVYAGYLHARTTRGWSGRKAAYFVFVGYACVLANFTVVNLVLPGLHSYAF</sequence>
<dbReference type="GO" id="GO:0005886">
    <property type="term" value="C:plasma membrane"/>
    <property type="evidence" value="ECO:0007669"/>
    <property type="project" value="TreeGrafter"/>
</dbReference>
<dbReference type="GO" id="GO:0020037">
    <property type="term" value="F:heme binding"/>
    <property type="evidence" value="ECO:0007669"/>
    <property type="project" value="InterPro"/>
</dbReference>
<reference evidence="8 9" key="1">
    <citation type="submission" date="2019-07" db="EMBL/GenBank/DDBJ databases">
        <title>Whole genome shotgun sequence of Cellulomonas persica NBRC 101101.</title>
        <authorList>
            <person name="Hosoyama A."/>
            <person name="Uohara A."/>
            <person name="Ohji S."/>
            <person name="Ichikawa N."/>
        </authorList>
    </citation>
    <scope>NUCLEOTIDE SEQUENCE [LARGE SCALE GENOMIC DNA]</scope>
    <source>
        <strain evidence="8 9">NBRC 101101</strain>
    </source>
</reference>
<dbReference type="GO" id="GO:0017004">
    <property type="term" value="P:cytochrome complex assembly"/>
    <property type="evidence" value="ECO:0007669"/>
    <property type="project" value="UniProtKB-KW"/>
</dbReference>
<feature type="transmembrane region" description="Helical" evidence="6">
    <location>
        <begin position="112"/>
        <end position="132"/>
    </location>
</feature>
<keyword evidence="9" id="KW-1185">Reference proteome</keyword>
<dbReference type="PANTHER" id="PTHR30071:SF1">
    <property type="entry name" value="CYTOCHROME B_B6 PROTEIN-RELATED"/>
    <property type="match status" value="1"/>
</dbReference>
<dbReference type="Pfam" id="PF01578">
    <property type="entry name" value="Cytochrom_C_asm"/>
    <property type="match status" value="1"/>
</dbReference>
<feature type="transmembrane region" description="Helical" evidence="6">
    <location>
        <begin position="282"/>
        <end position="301"/>
    </location>
</feature>
<feature type="transmembrane region" description="Helical" evidence="6">
    <location>
        <begin position="200"/>
        <end position="228"/>
    </location>
</feature>
<evidence type="ECO:0000256" key="3">
    <source>
        <dbReference type="ARBA" id="ARBA00022748"/>
    </source>
</evidence>
<organism evidence="8 9">
    <name type="scientific">Cellulomonas persica</name>
    <dbReference type="NCBI Taxonomy" id="76861"/>
    <lineage>
        <taxon>Bacteria</taxon>
        <taxon>Bacillati</taxon>
        <taxon>Actinomycetota</taxon>
        <taxon>Actinomycetes</taxon>
        <taxon>Micrococcales</taxon>
        <taxon>Cellulomonadaceae</taxon>
        <taxon>Cellulomonas</taxon>
    </lineage>
</organism>
<name>A0A510UWB3_9CELL</name>
<feature type="transmembrane region" description="Helical" evidence="6">
    <location>
        <begin position="165"/>
        <end position="188"/>
    </location>
</feature>
<dbReference type="AlphaFoldDB" id="A0A510UWB3"/>
<evidence type="ECO:0000313" key="8">
    <source>
        <dbReference type="EMBL" id="GEK18982.1"/>
    </source>
</evidence>
<evidence type="ECO:0000256" key="5">
    <source>
        <dbReference type="ARBA" id="ARBA00023136"/>
    </source>
</evidence>
<keyword evidence="4 6" id="KW-1133">Transmembrane helix</keyword>
<dbReference type="InterPro" id="IPR045062">
    <property type="entry name" value="Cyt_c_biogenesis_CcsA/CcmC"/>
</dbReference>
<feature type="domain" description="Cytochrome c assembly protein" evidence="7">
    <location>
        <begin position="139"/>
        <end position="368"/>
    </location>
</feature>
<dbReference type="InterPro" id="IPR017562">
    <property type="entry name" value="Cyt_c_biogenesis_CcsA"/>
</dbReference>
<dbReference type="OrthoDB" id="9814290at2"/>
<keyword evidence="2 6" id="KW-0812">Transmembrane</keyword>
<dbReference type="Proteomes" id="UP000321386">
    <property type="component" value="Unassembled WGS sequence"/>
</dbReference>
<accession>A0A510UWB3</accession>
<evidence type="ECO:0000256" key="4">
    <source>
        <dbReference type="ARBA" id="ARBA00022989"/>
    </source>
</evidence>
<evidence type="ECO:0000259" key="7">
    <source>
        <dbReference type="Pfam" id="PF01578"/>
    </source>
</evidence>
<dbReference type="PANTHER" id="PTHR30071">
    <property type="entry name" value="HEME EXPORTER PROTEIN C"/>
    <property type="match status" value="1"/>
</dbReference>
<proteinExistence type="predicted"/>
<evidence type="ECO:0000256" key="2">
    <source>
        <dbReference type="ARBA" id="ARBA00022692"/>
    </source>
</evidence>
<evidence type="ECO:0000256" key="6">
    <source>
        <dbReference type="SAM" id="Phobius"/>
    </source>
</evidence>
<dbReference type="EMBL" id="BJUA01000015">
    <property type="protein sequence ID" value="GEK18982.1"/>
    <property type="molecule type" value="Genomic_DNA"/>
</dbReference>